<evidence type="ECO:0000313" key="13">
    <source>
        <dbReference type="Proteomes" id="UP000507470"/>
    </source>
</evidence>
<dbReference type="EMBL" id="CACVKT020007647">
    <property type="protein sequence ID" value="CAC5409782.1"/>
    <property type="molecule type" value="Genomic_DNA"/>
</dbReference>
<keyword evidence="3" id="KW-0328">Glycosyltransferase</keyword>
<dbReference type="PANTHER" id="PTHR31362">
    <property type="entry name" value="GLYCOSYLTRANSFERASE STELLO1-RELATED"/>
    <property type="match status" value="1"/>
</dbReference>
<comment type="subcellular location">
    <subcellularLocation>
        <location evidence="1">Golgi apparatus membrane</location>
        <topology evidence="1">Single-pass type II membrane protein</topology>
    </subcellularLocation>
</comment>
<dbReference type="GO" id="GO:0016758">
    <property type="term" value="F:hexosyltransferase activity"/>
    <property type="evidence" value="ECO:0007669"/>
    <property type="project" value="InterPro"/>
</dbReference>
<gene>
    <name evidence="12" type="ORF">MCOR_43026</name>
</gene>
<sequence>MSDFESEESMEYESEMSEIDTDTDSDLEDETLNPGPWFPVLNTEEFYMPEMQEFRGNRFGPVTCNLGTRCNLGTVTLDIRPDDKPHEIFLSMLTEPENVENNVVDVLVKETNRYAEHRISMGNLKPRLRLHMWRPVCNEEMKAFLGLLLLMGIIQKPTLASYWETQDKLWLRRTPSFRSVMARDRFLAILSNLHANNNQTALPRDHQQYDPMYKVRPVIDVCNTAFRKNYSESDTGYTEHVQLYYGRRNRQQPYPHGVGYSVVTELIEPHYNKFHHVTTYSLFTSPKLTHDLLGNGTYSTGTVIAGRKGLPLSFKTLKTPKGTVSAKKQGNVLAIHWSDRRQFLYRSGQTLNVDIIRRGYKGYDSRPHLVMGILSVPQHNSFRETSRNTWIDTMIKMKNDLPFRITYKFLLDQATKDTLKENNIYQDILFLNITDTGRAFKFGKKLYTWIKYIHQNYPNALIGAKVDDDAFLCVPQIFERLNDVKSINLYYGWKHGTGKKVSKSVRIDEFFVVFGNTITTRISKRRYCQSTNCSKGMLIDTNYGGTSLGAWLSEYKDIDFQGDNGRMIQTSFGKRPFLNMKSIKSNLCEKKVVIHKTSVDGMQKLQNYNENNTSASKASSIGSVTGLSFTGKVVRTLHSTFEPKNMALAYHDNFTTCDNWAVVTTIFPPTKAIHAISKLSNWCLVIVADVITPSKINFVTNIIKGNKEKIKYLSVQEQQMLYPMLSAVIPFRHFGRKNIGYIYAIQHKAKIIWDFDDDNEGIVDLSDFDSVKYSVSCREMGTNLFNPYPYFVQPHIRVWPRGFPLQSIKDKRTFPEVCEIDKRINLGVIQSLANGQADVDAIYRLTHDFPFNFTAERYIVLPKNKYAPFNAQATMWFPHAFMYLALPLSVNGRVSDIWRSYIADFFFHRTGLSLVFAKAYVNHQRTAHTIIADFNGEFSLYEKSLQLVDLLSNSSFDSMKEAYVSLYQRDFIDDKDLTFIIAWTKTFLYITQKNKY</sequence>
<dbReference type="Pfam" id="PF01762">
    <property type="entry name" value="Galactosyl_T"/>
    <property type="match status" value="1"/>
</dbReference>
<dbReference type="Pfam" id="PF03385">
    <property type="entry name" value="STELLO"/>
    <property type="match status" value="1"/>
</dbReference>
<dbReference type="InterPro" id="IPR005049">
    <property type="entry name" value="STL-like"/>
</dbReference>
<evidence type="ECO:0000256" key="7">
    <source>
        <dbReference type="ARBA" id="ARBA00022989"/>
    </source>
</evidence>
<evidence type="ECO:0000313" key="12">
    <source>
        <dbReference type="EMBL" id="CAC5409782.1"/>
    </source>
</evidence>
<feature type="region of interest" description="Disordered" evidence="10">
    <location>
        <begin position="1"/>
        <end position="35"/>
    </location>
</feature>
<dbReference type="Pfam" id="PF13843">
    <property type="entry name" value="DDE_Tnp_1_7"/>
    <property type="match status" value="1"/>
</dbReference>
<protein>
    <recommendedName>
        <fullName evidence="11">PiggyBac transposable element-derived protein domain-containing protein</fullName>
    </recommendedName>
</protein>
<keyword evidence="7" id="KW-1133">Transmembrane helix</keyword>
<keyword evidence="9" id="KW-0472">Membrane</keyword>
<evidence type="ECO:0000256" key="2">
    <source>
        <dbReference type="ARBA" id="ARBA00008661"/>
    </source>
</evidence>
<evidence type="ECO:0000256" key="8">
    <source>
        <dbReference type="ARBA" id="ARBA00023034"/>
    </source>
</evidence>
<dbReference type="InterPro" id="IPR029526">
    <property type="entry name" value="PGBD"/>
</dbReference>
<feature type="domain" description="PiggyBac transposable element-derived protein" evidence="11">
    <location>
        <begin position="85"/>
        <end position="234"/>
    </location>
</feature>
<keyword evidence="4" id="KW-0808">Transferase</keyword>
<feature type="compositionally biased region" description="Acidic residues" evidence="10">
    <location>
        <begin position="1"/>
        <end position="31"/>
    </location>
</feature>
<organism evidence="12 13">
    <name type="scientific">Mytilus coruscus</name>
    <name type="common">Sea mussel</name>
    <dbReference type="NCBI Taxonomy" id="42192"/>
    <lineage>
        <taxon>Eukaryota</taxon>
        <taxon>Metazoa</taxon>
        <taxon>Spiralia</taxon>
        <taxon>Lophotrochozoa</taxon>
        <taxon>Mollusca</taxon>
        <taxon>Bivalvia</taxon>
        <taxon>Autobranchia</taxon>
        <taxon>Pteriomorphia</taxon>
        <taxon>Mytilida</taxon>
        <taxon>Mytiloidea</taxon>
        <taxon>Mytilidae</taxon>
        <taxon>Mytilinae</taxon>
        <taxon>Mytilus</taxon>
    </lineage>
</organism>
<keyword evidence="5" id="KW-0812">Transmembrane</keyword>
<dbReference type="OrthoDB" id="408493at2759"/>
<proteinExistence type="inferred from homology"/>
<comment type="similarity">
    <text evidence="2">Belongs to the glycosyltransferase 31 family.</text>
</comment>
<reference evidence="12 13" key="1">
    <citation type="submission" date="2020-06" db="EMBL/GenBank/DDBJ databases">
        <authorList>
            <person name="Li R."/>
            <person name="Bekaert M."/>
        </authorList>
    </citation>
    <scope>NUCLEOTIDE SEQUENCE [LARGE SCALE GENOMIC DNA]</scope>
    <source>
        <strain evidence="13">wild</strain>
    </source>
</reference>
<evidence type="ECO:0000256" key="1">
    <source>
        <dbReference type="ARBA" id="ARBA00004323"/>
    </source>
</evidence>
<keyword evidence="13" id="KW-1185">Reference proteome</keyword>
<dbReference type="AlphaFoldDB" id="A0A6J8DQ95"/>
<evidence type="ECO:0000256" key="9">
    <source>
        <dbReference type="ARBA" id="ARBA00023136"/>
    </source>
</evidence>
<name>A0A6J8DQ95_MYTCO</name>
<evidence type="ECO:0000256" key="6">
    <source>
        <dbReference type="ARBA" id="ARBA00022968"/>
    </source>
</evidence>
<dbReference type="PANTHER" id="PTHR31362:SF0">
    <property type="entry name" value="EXOSTOSIN DOMAIN-CONTAINING PROTEIN-RELATED"/>
    <property type="match status" value="1"/>
</dbReference>
<dbReference type="Proteomes" id="UP000507470">
    <property type="component" value="Unassembled WGS sequence"/>
</dbReference>
<evidence type="ECO:0000256" key="4">
    <source>
        <dbReference type="ARBA" id="ARBA00022679"/>
    </source>
</evidence>
<evidence type="ECO:0000256" key="3">
    <source>
        <dbReference type="ARBA" id="ARBA00022676"/>
    </source>
</evidence>
<keyword evidence="6" id="KW-0735">Signal-anchor</keyword>
<evidence type="ECO:0000256" key="5">
    <source>
        <dbReference type="ARBA" id="ARBA00022692"/>
    </source>
</evidence>
<dbReference type="GO" id="GO:0000139">
    <property type="term" value="C:Golgi membrane"/>
    <property type="evidence" value="ECO:0007669"/>
    <property type="project" value="UniProtKB-SubCell"/>
</dbReference>
<dbReference type="InterPro" id="IPR002659">
    <property type="entry name" value="Glyco_trans_31"/>
</dbReference>
<accession>A0A6J8DQ95</accession>
<evidence type="ECO:0000259" key="11">
    <source>
        <dbReference type="Pfam" id="PF13843"/>
    </source>
</evidence>
<evidence type="ECO:0000256" key="10">
    <source>
        <dbReference type="SAM" id="MobiDB-lite"/>
    </source>
</evidence>
<keyword evidence="8" id="KW-0333">Golgi apparatus</keyword>